<evidence type="ECO:0000256" key="1">
    <source>
        <dbReference type="ARBA" id="ARBA00009175"/>
    </source>
</evidence>
<dbReference type="KEGG" id="dol:Dole_0208"/>
<dbReference type="EMBL" id="CP000859">
    <property type="protein sequence ID" value="ABW66018.1"/>
    <property type="molecule type" value="Genomic_DNA"/>
</dbReference>
<dbReference type="GO" id="GO:0030973">
    <property type="term" value="F:molybdate ion binding"/>
    <property type="evidence" value="ECO:0007669"/>
    <property type="project" value="TreeGrafter"/>
</dbReference>
<keyword evidence="3 5" id="KW-0732">Signal</keyword>
<dbReference type="AlphaFoldDB" id="A8ZS00"/>
<reference evidence="6 7" key="1">
    <citation type="submission" date="2007-10" db="EMBL/GenBank/DDBJ databases">
        <title>Complete sequence of Desulfococcus oleovorans Hxd3.</title>
        <authorList>
            <consortium name="US DOE Joint Genome Institute"/>
            <person name="Copeland A."/>
            <person name="Lucas S."/>
            <person name="Lapidus A."/>
            <person name="Barry K."/>
            <person name="Glavina del Rio T."/>
            <person name="Dalin E."/>
            <person name="Tice H."/>
            <person name="Pitluck S."/>
            <person name="Kiss H."/>
            <person name="Brettin T."/>
            <person name="Bruce D."/>
            <person name="Detter J.C."/>
            <person name="Han C."/>
            <person name="Schmutz J."/>
            <person name="Larimer F."/>
            <person name="Land M."/>
            <person name="Hauser L."/>
            <person name="Kyrpides N."/>
            <person name="Kim E."/>
            <person name="Wawrik B."/>
            <person name="Richardson P."/>
        </authorList>
    </citation>
    <scope>NUCLEOTIDE SEQUENCE [LARGE SCALE GENOMIC DNA]</scope>
    <source>
        <strain evidence="7">DSM 6200 / JCM 39069 / Hxd3</strain>
    </source>
</reference>
<proteinExistence type="inferred from homology"/>
<dbReference type="OrthoDB" id="9786399at2"/>
<dbReference type="Gene3D" id="3.40.190.10">
    <property type="entry name" value="Periplasmic binding protein-like II"/>
    <property type="match status" value="2"/>
</dbReference>
<evidence type="ECO:0000256" key="4">
    <source>
        <dbReference type="PIRSR" id="PIRSR004846-1"/>
    </source>
</evidence>
<dbReference type="CDD" id="cd13517">
    <property type="entry name" value="PBP2_ModA3_like"/>
    <property type="match status" value="1"/>
</dbReference>
<dbReference type="PANTHER" id="PTHR30632">
    <property type="entry name" value="MOLYBDATE-BINDING PERIPLASMIC PROTEIN"/>
    <property type="match status" value="1"/>
</dbReference>
<dbReference type="GO" id="GO:0015689">
    <property type="term" value="P:molybdate ion transport"/>
    <property type="evidence" value="ECO:0007669"/>
    <property type="project" value="InterPro"/>
</dbReference>
<dbReference type="RefSeq" id="WP_012173637.1">
    <property type="nucleotide sequence ID" value="NC_009943.1"/>
</dbReference>
<comment type="similarity">
    <text evidence="1">Belongs to the bacterial solute-binding protein ModA family.</text>
</comment>
<protein>
    <submittedName>
        <fullName evidence="6">Molybdenum ABC transporter, periplasmic molybdate-binding protein</fullName>
    </submittedName>
</protein>
<dbReference type="PANTHER" id="PTHR30632:SF0">
    <property type="entry name" value="SULFATE-BINDING PROTEIN"/>
    <property type="match status" value="1"/>
</dbReference>
<dbReference type="eggNOG" id="COG0725">
    <property type="taxonomic scope" value="Bacteria"/>
</dbReference>
<dbReference type="NCBIfam" id="TIGR01256">
    <property type="entry name" value="modA"/>
    <property type="match status" value="1"/>
</dbReference>
<dbReference type="STRING" id="96561.Dole_0208"/>
<dbReference type="InterPro" id="IPR050682">
    <property type="entry name" value="ModA/WtpA"/>
</dbReference>
<feature type="chain" id="PRO_5002734644" evidence="5">
    <location>
        <begin position="23"/>
        <end position="291"/>
    </location>
</feature>
<dbReference type="InterPro" id="IPR005950">
    <property type="entry name" value="ModA"/>
</dbReference>
<name>A8ZS00_DESOH</name>
<dbReference type="GO" id="GO:0046872">
    <property type="term" value="F:metal ion binding"/>
    <property type="evidence" value="ECO:0007669"/>
    <property type="project" value="UniProtKB-KW"/>
</dbReference>
<accession>A8ZS00</accession>
<keyword evidence="7" id="KW-1185">Reference proteome</keyword>
<evidence type="ECO:0000256" key="5">
    <source>
        <dbReference type="SAM" id="SignalP"/>
    </source>
</evidence>
<evidence type="ECO:0000313" key="6">
    <source>
        <dbReference type="EMBL" id="ABW66018.1"/>
    </source>
</evidence>
<evidence type="ECO:0000256" key="3">
    <source>
        <dbReference type="ARBA" id="ARBA00022729"/>
    </source>
</evidence>
<evidence type="ECO:0000256" key="2">
    <source>
        <dbReference type="ARBA" id="ARBA00022723"/>
    </source>
</evidence>
<feature type="signal peptide" evidence="5">
    <location>
        <begin position="1"/>
        <end position="22"/>
    </location>
</feature>
<keyword evidence="4" id="KW-0500">Molybdenum</keyword>
<sequence>MRKTVFFLLVGLGLTLFGGGQATVKAESDSITVFCGSANKPAMEEIAAKFKQEKNINVNMIFGGSGTLLSQIELSKKGEIYLPGSPDYIIIAERKKLIVENSARIVAYLVPAIITPAGNPANIHSLKDLARPGVRVGIGNPETVCLGLYGIELLEKNSLLAPVLKNVVTFGGSCSKTANLAAMNQVDAILGWRVFHYWNPDRMAFVPIDPDQIPRLSHIPISIPIYTKDIKLSEAFIEFVLSPVGREAYEKYGYLASLDKAQVFAPQAPVGGEYTLPAAYFDIMKDLRQQK</sequence>
<dbReference type="PIRSF" id="PIRSF004846">
    <property type="entry name" value="ModA"/>
    <property type="match status" value="1"/>
</dbReference>
<feature type="binding site" evidence="4">
    <location>
        <position position="65"/>
    </location>
    <ligand>
        <name>molybdate</name>
        <dbReference type="ChEBI" id="CHEBI:36264"/>
    </ligand>
</feature>
<evidence type="ECO:0000313" key="7">
    <source>
        <dbReference type="Proteomes" id="UP000008561"/>
    </source>
</evidence>
<dbReference type="SUPFAM" id="SSF53850">
    <property type="entry name" value="Periplasmic binding protein-like II"/>
    <property type="match status" value="1"/>
</dbReference>
<organism evidence="6 7">
    <name type="scientific">Desulfosudis oleivorans (strain DSM 6200 / JCM 39069 / Hxd3)</name>
    <name type="common">Desulfococcus oleovorans</name>
    <dbReference type="NCBI Taxonomy" id="96561"/>
    <lineage>
        <taxon>Bacteria</taxon>
        <taxon>Pseudomonadati</taxon>
        <taxon>Thermodesulfobacteriota</taxon>
        <taxon>Desulfobacteria</taxon>
        <taxon>Desulfobacterales</taxon>
        <taxon>Desulfosudaceae</taxon>
        <taxon>Desulfosudis</taxon>
    </lineage>
</organism>
<gene>
    <name evidence="6" type="ordered locus">Dole_0208</name>
</gene>
<dbReference type="Proteomes" id="UP000008561">
    <property type="component" value="Chromosome"/>
</dbReference>
<dbReference type="HOGENOM" id="CLU_065520_2_1_7"/>
<dbReference type="Pfam" id="PF13531">
    <property type="entry name" value="SBP_bac_11"/>
    <property type="match status" value="1"/>
</dbReference>
<keyword evidence="2 4" id="KW-0479">Metal-binding</keyword>